<evidence type="ECO:0000313" key="2">
    <source>
        <dbReference type="Proteomes" id="UP001055879"/>
    </source>
</evidence>
<name>A0ACB9EIA0_ARCLA</name>
<evidence type="ECO:0000313" key="1">
    <source>
        <dbReference type="EMBL" id="KAI3758313.1"/>
    </source>
</evidence>
<protein>
    <submittedName>
        <fullName evidence="1">Uncharacterized protein</fullName>
    </submittedName>
</protein>
<comment type="caution">
    <text evidence="1">The sequence shown here is derived from an EMBL/GenBank/DDBJ whole genome shotgun (WGS) entry which is preliminary data.</text>
</comment>
<dbReference type="Proteomes" id="UP001055879">
    <property type="component" value="Linkage Group LG02"/>
</dbReference>
<organism evidence="1 2">
    <name type="scientific">Arctium lappa</name>
    <name type="common">Greater burdock</name>
    <name type="synonym">Lappa major</name>
    <dbReference type="NCBI Taxonomy" id="4217"/>
    <lineage>
        <taxon>Eukaryota</taxon>
        <taxon>Viridiplantae</taxon>
        <taxon>Streptophyta</taxon>
        <taxon>Embryophyta</taxon>
        <taxon>Tracheophyta</taxon>
        <taxon>Spermatophyta</taxon>
        <taxon>Magnoliopsida</taxon>
        <taxon>eudicotyledons</taxon>
        <taxon>Gunneridae</taxon>
        <taxon>Pentapetalae</taxon>
        <taxon>asterids</taxon>
        <taxon>campanulids</taxon>
        <taxon>Asterales</taxon>
        <taxon>Asteraceae</taxon>
        <taxon>Carduoideae</taxon>
        <taxon>Cardueae</taxon>
        <taxon>Arctiinae</taxon>
        <taxon>Arctium</taxon>
    </lineage>
</organism>
<sequence>MEISIQRLEPTSNKGNRYLCRIMEEIDTFESGRSTARVLNLEGRKEAVKNLVLLKDFEMAPSLDCLVSSLLCAEDNDSICYDDDDDDVLWDHRNHQNVNQNYRFVNLVETEHSVLDFPLQTDECLNLLIEKECEQFVGFFDYLNKLNNGDLDLVARQEAVDWITKVHAHFKFGPLSVYLSINYLDRFLAVYELPPAKAWMMQLLAVACLSLAVKMEETELPLILDLQLGGSRFVFEAKTIQKMELLVLTTLKWRMQAVTPFSFIHDFLGEVNDGQPTSKSLILRSTQLILCTIKEIQFLEFRPSEIAAAVATYVVGSTQISSLVQKDRVLKCVELLKGGCTMSLMSGTMPKSPIGVLEAACFSYKTDDSDSAVGSCVNSAKRRRLNITPFDLEI</sequence>
<reference evidence="2" key="1">
    <citation type="journal article" date="2022" name="Mol. Ecol. Resour.">
        <title>The genomes of chicory, endive, great burdock and yacon provide insights into Asteraceae palaeo-polyploidization history and plant inulin production.</title>
        <authorList>
            <person name="Fan W."/>
            <person name="Wang S."/>
            <person name="Wang H."/>
            <person name="Wang A."/>
            <person name="Jiang F."/>
            <person name="Liu H."/>
            <person name="Zhao H."/>
            <person name="Xu D."/>
            <person name="Zhang Y."/>
        </authorList>
    </citation>
    <scope>NUCLEOTIDE SEQUENCE [LARGE SCALE GENOMIC DNA]</scope>
    <source>
        <strain evidence="2">cv. Niubang</strain>
    </source>
</reference>
<proteinExistence type="predicted"/>
<dbReference type="EMBL" id="CM042048">
    <property type="protein sequence ID" value="KAI3758313.1"/>
    <property type="molecule type" value="Genomic_DNA"/>
</dbReference>
<reference evidence="1 2" key="2">
    <citation type="journal article" date="2022" name="Mol. Ecol. Resour.">
        <title>The genomes of chicory, endive, great burdock and yacon provide insights into Asteraceae paleo-polyploidization history and plant inulin production.</title>
        <authorList>
            <person name="Fan W."/>
            <person name="Wang S."/>
            <person name="Wang H."/>
            <person name="Wang A."/>
            <person name="Jiang F."/>
            <person name="Liu H."/>
            <person name="Zhao H."/>
            <person name="Xu D."/>
            <person name="Zhang Y."/>
        </authorList>
    </citation>
    <scope>NUCLEOTIDE SEQUENCE [LARGE SCALE GENOMIC DNA]</scope>
    <source>
        <strain evidence="2">cv. Niubang</strain>
    </source>
</reference>
<gene>
    <name evidence="1" type="ORF">L6452_05872</name>
</gene>
<accession>A0ACB9EIA0</accession>
<keyword evidence="2" id="KW-1185">Reference proteome</keyword>